<dbReference type="PANTHER" id="PTHR31100">
    <property type="entry name" value="AT-HOOK MOTIF NUCLEAR-LOCALIZED PROTEIN 15"/>
    <property type="match status" value="1"/>
</dbReference>
<proteinExistence type="predicted"/>
<keyword evidence="4" id="KW-0804">Transcription</keyword>
<feature type="region of interest" description="Disordered" evidence="6">
    <location>
        <begin position="188"/>
        <end position="214"/>
    </location>
</feature>
<evidence type="ECO:0000256" key="1">
    <source>
        <dbReference type="ARBA" id="ARBA00004123"/>
    </source>
</evidence>
<evidence type="ECO:0000256" key="5">
    <source>
        <dbReference type="ARBA" id="ARBA00023242"/>
    </source>
</evidence>
<evidence type="ECO:0000313" key="10">
    <source>
        <dbReference type="Proteomes" id="UP000824890"/>
    </source>
</evidence>
<dbReference type="SUPFAM" id="SSF101941">
    <property type="entry name" value="NAC domain"/>
    <property type="match status" value="1"/>
</dbReference>
<accession>A0ABQ8ABK8</accession>
<protein>
    <recommendedName>
        <fullName evidence="11">AT-hook motif nuclear-localized protein</fullName>
    </recommendedName>
</protein>
<keyword evidence="10" id="KW-1185">Reference proteome</keyword>
<dbReference type="PROSITE" id="PS51005">
    <property type="entry name" value="NAC"/>
    <property type="match status" value="1"/>
</dbReference>
<keyword evidence="3" id="KW-0238">DNA-binding</keyword>
<name>A0ABQ8ABK8_BRANA</name>
<dbReference type="Gene3D" id="3.30.1330.80">
    <property type="entry name" value="Hypothetical protein, similar to alpha- acetolactate decarboxylase, domain 2"/>
    <property type="match status" value="1"/>
</dbReference>
<keyword evidence="5" id="KW-0539">Nucleus</keyword>
<dbReference type="CDD" id="cd11378">
    <property type="entry name" value="DUF296"/>
    <property type="match status" value="1"/>
</dbReference>
<dbReference type="SUPFAM" id="SSF117856">
    <property type="entry name" value="AF0104/ALDC/Ptd012-like"/>
    <property type="match status" value="1"/>
</dbReference>
<comment type="caution">
    <text evidence="9">The sequence shown here is derived from an EMBL/GenBank/DDBJ whole genome shotgun (WGS) entry which is preliminary data.</text>
</comment>
<dbReference type="InterPro" id="IPR036093">
    <property type="entry name" value="NAC_dom_sf"/>
</dbReference>
<dbReference type="Pfam" id="PF03479">
    <property type="entry name" value="PCC"/>
    <property type="match status" value="1"/>
</dbReference>
<evidence type="ECO:0000256" key="4">
    <source>
        <dbReference type="ARBA" id="ARBA00023163"/>
    </source>
</evidence>
<evidence type="ECO:0000313" key="9">
    <source>
        <dbReference type="EMBL" id="KAH0889880.1"/>
    </source>
</evidence>
<dbReference type="Gene3D" id="2.170.150.80">
    <property type="entry name" value="NAC domain"/>
    <property type="match status" value="1"/>
</dbReference>
<evidence type="ECO:0000256" key="2">
    <source>
        <dbReference type="ARBA" id="ARBA00023015"/>
    </source>
</evidence>
<organism evidence="9 10">
    <name type="scientific">Brassica napus</name>
    <name type="common">Rape</name>
    <dbReference type="NCBI Taxonomy" id="3708"/>
    <lineage>
        <taxon>Eukaryota</taxon>
        <taxon>Viridiplantae</taxon>
        <taxon>Streptophyta</taxon>
        <taxon>Embryophyta</taxon>
        <taxon>Tracheophyta</taxon>
        <taxon>Spermatophyta</taxon>
        <taxon>Magnoliopsida</taxon>
        <taxon>eudicotyledons</taxon>
        <taxon>Gunneridae</taxon>
        <taxon>Pentapetalae</taxon>
        <taxon>rosids</taxon>
        <taxon>malvids</taxon>
        <taxon>Brassicales</taxon>
        <taxon>Brassicaceae</taxon>
        <taxon>Brassiceae</taxon>
        <taxon>Brassica</taxon>
    </lineage>
</organism>
<evidence type="ECO:0000256" key="6">
    <source>
        <dbReference type="SAM" id="MobiDB-lite"/>
    </source>
</evidence>
<dbReference type="PANTHER" id="PTHR31100:SF48">
    <property type="entry name" value="AT-HOOK MOTIF NUCLEAR-LOCALIZED PROTEIN 16"/>
    <property type="match status" value="1"/>
</dbReference>
<gene>
    <name evidence="9" type="ORF">HID58_052309</name>
</gene>
<feature type="domain" description="PPC" evidence="8">
    <location>
        <begin position="216"/>
        <end position="353"/>
    </location>
</feature>
<evidence type="ECO:0000256" key="3">
    <source>
        <dbReference type="ARBA" id="ARBA00023125"/>
    </source>
</evidence>
<evidence type="ECO:0008006" key="11">
    <source>
        <dbReference type="Google" id="ProtNLM"/>
    </source>
</evidence>
<dbReference type="InterPro" id="IPR005175">
    <property type="entry name" value="PPC_dom"/>
</dbReference>
<dbReference type="InterPro" id="IPR003441">
    <property type="entry name" value="NAC-dom"/>
</dbReference>
<dbReference type="PROSITE" id="PS51742">
    <property type="entry name" value="PPC"/>
    <property type="match status" value="1"/>
</dbReference>
<reference evidence="9 10" key="1">
    <citation type="submission" date="2021-05" db="EMBL/GenBank/DDBJ databases">
        <title>Genome Assembly of Synthetic Allotetraploid Brassica napus Reveals Homoeologous Exchanges between Subgenomes.</title>
        <authorList>
            <person name="Davis J.T."/>
        </authorList>
    </citation>
    <scope>NUCLEOTIDE SEQUENCE [LARGE SCALE GENOMIC DNA]</scope>
    <source>
        <strain evidence="10">cv. Da-Ae</strain>
        <tissue evidence="9">Seedling</tissue>
    </source>
</reference>
<keyword evidence="2" id="KW-0805">Transcription regulation</keyword>
<dbReference type="Proteomes" id="UP000824890">
    <property type="component" value="Unassembled WGS sequence"/>
</dbReference>
<comment type="subcellular location">
    <subcellularLocation>
        <location evidence="1">Nucleus</location>
    </subcellularLocation>
</comment>
<sequence length="396" mass="43171">MSCEGKDHEEEDEAILPGFRFHPTDEELLGYYLRRKVENKPIKLELIKQIDIYKFDPWDLPRVSSVGEKEWYFFCMRGRKYKNSVRPNRVTGSGFWKATGIDKPVYSNFNCIGLKKSLVYYLGSAESQLKSNILITMAGGTALTPTSVRSKSLLPLRNHEAAERANNNNNNSLKALPKAVQPVSSIEGGMVKRPRGRPAGSKNKPKPPIIVTHDSPNSLRAHAVEISSGNDICEALSDFSRRKQRGLCILSANGCVTNVTLRQPASSGAIVTLHGRFEILSLLGSILPPPAPLGITGLTIYLAGHQGQVVGGGVVGGLIASGPVVIMAASFMNAVFDRLPLDDDESASMQNQQYYQNGRSRPLDDIHGLPQNLLTNGNSGSDVFSWGAAQRAMSKP</sequence>
<dbReference type="InterPro" id="IPR014476">
    <property type="entry name" value="AHL15-29"/>
</dbReference>
<evidence type="ECO:0000259" key="7">
    <source>
        <dbReference type="PROSITE" id="PS51005"/>
    </source>
</evidence>
<dbReference type="Pfam" id="PF02365">
    <property type="entry name" value="NAM"/>
    <property type="match status" value="1"/>
</dbReference>
<dbReference type="EMBL" id="JAGKQM010000013">
    <property type="protein sequence ID" value="KAH0889880.1"/>
    <property type="molecule type" value="Genomic_DNA"/>
</dbReference>
<feature type="domain" description="NAC" evidence="7">
    <location>
        <begin position="15"/>
        <end position="159"/>
    </location>
</feature>
<evidence type="ECO:0000259" key="8">
    <source>
        <dbReference type="PROSITE" id="PS51742"/>
    </source>
</evidence>